<dbReference type="GO" id="GO:0009247">
    <property type="term" value="P:glycolipid biosynthetic process"/>
    <property type="evidence" value="ECO:0007669"/>
    <property type="project" value="TreeGrafter"/>
</dbReference>
<keyword evidence="3" id="KW-0328">Glycosyltransferase</keyword>
<feature type="transmembrane region" description="Helical" evidence="8">
    <location>
        <begin position="339"/>
        <end position="358"/>
    </location>
</feature>
<gene>
    <name evidence="11" type="ORF">A3H78_03770</name>
</gene>
<keyword evidence="7 8" id="KW-0472">Membrane</keyword>
<dbReference type="GO" id="GO:0004582">
    <property type="term" value="F:dolichyl-phosphate beta-D-mannosyltransferase activity"/>
    <property type="evidence" value="ECO:0007669"/>
    <property type="project" value="InterPro"/>
</dbReference>
<evidence type="ECO:0008006" key="13">
    <source>
        <dbReference type="Google" id="ProtNLM"/>
    </source>
</evidence>
<accession>A0A1F7JFL6</accession>
<dbReference type="Pfam" id="PF04138">
    <property type="entry name" value="GtrA_DPMS_TM"/>
    <property type="match status" value="1"/>
</dbReference>
<dbReference type="SUPFAM" id="SSF53448">
    <property type="entry name" value="Nucleotide-diphospho-sugar transferases"/>
    <property type="match status" value="1"/>
</dbReference>
<dbReference type="FunFam" id="3.90.550.10:FF:000122">
    <property type="entry name" value="Dolichol-phosphate mannosyltransferase subunit 1"/>
    <property type="match status" value="1"/>
</dbReference>
<comment type="caution">
    <text evidence="11">The sequence shown here is derived from an EMBL/GenBank/DDBJ whole genome shotgun (WGS) entry which is preliminary data.</text>
</comment>
<dbReference type="Proteomes" id="UP000177418">
    <property type="component" value="Unassembled WGS sequence"/>
</dbReference>
<feature type="transmembrane region" description="Helical" evidence="8">
    <location>
        <begin position="311"/>
        <end position="333"/>
    </location>
</feature>
<evidence type="ECO:0000259" key="10">
    <source>
        <dbReference type="Pfam" id="PF04138"/>
    </source>
</evidence>
<keyword evidence="5 8" id="KW-0812">Transmembrane</keyword>
<dbReference type="GO" id="GO:0000271">
    <property type="term" value="P:polysaccharide biosynthetic process"/>
    <property type="evidence" value="ECO:0007669"/>
    <property type="project" value="InterPro"/>
</dbReference>
<evidence type="ECO:0000256" key="4">
    <source>
        <dbReference type="ARBA" id="ARBA00022679"/>
    </source>
</evidence>
<dbReference type="Gene3D" id="3.90.550.10">
    <property type="entry name" value="Spore Coat Polysaccharide Biosynthesis Protein SpsA, Chain A"/>
    <property type="match status" value="1"/>
</dbReference>
<sequence>MKKAVIVLPTYNEKDNIKSLIPAIFDETKKITNWEFSILVVDDNSPDNTYAEIIKLQSKYNNLYLIQGNKEGLGRAYIRGFDYALKNLQPQILFEMDADWSHLPEIIPQFITEIDKGADFVIGSRYIKGGSIPAEWRWYRKIFSFFGNIVVRLGFMNLKMHEWTNGFRAIQGSFISKILTELNSFNGYVFQIAILDRAIKNHLNIVEVPMHFKERKSGISKINAGKYILDILLYILLNSTFLKFCFVGFIGFIINIFGLELFYRIGFTPGVAAAIGAELSIISNFILNNFWSFSHNKIDKNTNIINKFGQFNLVSFGSIVIQFIVVTLGTSFFGDQTRFLFLLTSVIVFIIPYSYFMYNRFIWTNKSS</sequence>
<organism evidence="11 12">
    <name type="scientific">Candidatus Roizmanbacteria bacterium RIFCSPLOWO2_02_FULL_36_11</name>
    <dbReference type="NCBI Taxonomy" id="1802071"/>
    <lineage>
        <taxon>Bacteria</taxon>
        <taxon>Candidatus Roizmaniibacteriota</taxon>
    </lineage>
</organism>
<comment type="similarity">
    <text evidence="2">Belongs to the glycosyltransferase 2 family.</text>
</comment>
<evidence type="ECO:0000256" key="1">
    <source>
        <dbReference type="ARBA" id="ARBA00004141"/>
    </source>
</evidence>
<evidence type="ECO:0000313" key="12">
    <source>
        <dbReference type="Proteomes" id="UP000177418"/>
    </source>
</evidence>
<evidence type="ECO:0000259" key="9">
    <source>
        <dbReference type="Pfam" id="PF00535"/>
    </source>
</evidence>
<dbReference type="Pfam" id="PF00535">
    <property type="entry name" value="Glycos_transf_2"/>
    <property type="match status" value="1"/>
</dbReference>
<evidence type="ECO:0000313" key="11">
    <source>
        <dbReference type="EMBL" id="OGK54410.1"/>
    </source>
</evidence>
<dbReference type="InterPro" id="IPR001173">
    <property type="entry name" value="Glyco_trans_2-like"/>
</dbReference>
<protein>
    <recommendedName>
        <fullName evidence="13">Glycosyltransferase 2-like domain-containing protein</fullName>
    </recommendedName>
</protein>
<feature type="transmembrane region" description="Helical" evidence="8">
    <location>
        <begin position="270"/>
        <end position="291"/>
    </location>
</feature>
<keyword evidence="4" id="KW-0808">Transferase</keyword>
<feature type="domain" description="GtrA/DPMS transmembrane" evidence="10">
    <location>
        <begin position="243"/>
        <end position="363"/>
    </location>
</feature>
<dbReference type="GO" id="GO:0016020">
    <property type="term" value="C:membrane"/>
    <property type="evidence" value="ECO:0007669"/>
    <property type="project" value="UniProtKB-SubCell"/>
</dbReference>
<evidence type="ECO:0000256" key="2">
    <source>
        <dbReference type="ARBA" id="ARBA00006739"/>
    </source>
</evidence>
<evidence type="ECO:0000256" key="7">
    <source>
        <dbReference type="ARBA" id="ARBA00023136"/>
    </source>
</evidence>
<dbReference type="InterPro" id="IPR029044">
    <property type="entry name" value="Nucleotide-diphossugar_trans"/>
</dbReference>
<name>A0A1F7JFL6_9BACT</name>
<proteinExistence type="inferred from homology"/>
<dbReference type="PANTHER" id="PTHR43398">
    <property type="entry name" value="DOLICHOL-PHOSPHATE MANNOSYLTRANSFERASE SUBUNIT 1"/>
    <property type="match status" value="1"/>
</dbReference>
<reference evidence="11 12" key="1">
    <citation type="journal article" date="2016" name="Nat. Commun.">
        <title>Thousands of microbial genomes shed light on interconnected biogeochemical processes in an aquifer system.</title>
        <authorList>
            <person name="Anantharaman K."/>
            <person name="Brown C.T."/>
            <person name="Hug L.A."/>
            <person name="Sharon I."/>
            <person name="Castelle C.J."/>
            <person name="Probst A.J."/>
            <person name="Thomas B.C."/>
            <person name="Singh A."/>
            <person name="Wilkins M.J."/>
            <person name="Karaoz U."/>
            <person name="Brodie E.L."/>
            <person name="Williams K.H."/>
            <person name="Hubbard S.S."/>
            <person name="Banfield J.F."/>
        </authorList>
    </citation>
    <scope>NUCLEOTIDE SEQUENCE [LARGE SCALE GENOMIC DNA]</scope>
</reference>
<evidence type="ECO:0000256" key="5">
    <source>
        <dbReference type="ARBA" id="ARBA00022692"/>
    </source>
</evidence>
<dbReference type="PANTHER" id="PTHR43398:SF1">
    <property type="entry name" value="DOLICHOL-PHOSPHATE MANNOSYLTRANSFERASE SUBUNIT 1"/>
    <property type="match status" value="1"/>
</dbReference>
<evidence type="ECO:0000256" key="3">
    <source>
        <dbReference type="ARBA" id="ARBA00022676"/>
    </source>
</evidence>
<keyword evidence="6 8" id="KW-1133">Transmembrane helix</keyword>
<dbReference type="InterPro" id="IPR039528">
    <property type="entry name" value="DPM1-like"/>
</dbReference>
<evidence type="ECO:0000256" key="6">
    <source>
        <dbReference type="ARBA" id="ARBA00022989"/>
    </source>
</evidence>
<feature type="domain" description="Glycosyltransferase 2-like" evidence="9">
    <location>
        <begin position="6"/>
        <end position="140"/>
    </location>
</feature>
<dbReference type="EMBL" id="MGAV01000016">
    <property type="protein sequence ID" value="OGK54410.1"/>
    <property type="molecule type" value="Genomic_DNA"/>
</dbReference>
<dbReference type="CDD" id="cd06442">
    <property type="entry name" value="DPM1_like"/>
    <property type="match status" value="1"/>
</dbReference>
<dbReference type="AlphaFoldDB" id="A0A1F7JFL6"/>
<dbReference type="InterPro" id="IPR007267">
    <property type="entry name" value="GtrA_DPMS_TM"/>
</dbReference>
<comment type="subcellular location">
    <subcellularLocation>
        <location evidence="1">Membrane</location>
        <topology evidence="1">Multi-pass membrane protein</topology>
    </subcellularLocation>
</comment>
<feature type="transmembrane region" description="Helical" evidence="8">
    <location>
        <begin position="231"/>
        <end position="258"/>
    </location>
</feature>
<evidence type="ECO:0000256" key="8">
    <source>
        <dbReference type="SAM" id="Phobius"/>
    </source>
</evidence>